<gene>
    <name evidence="8" type="ORF">BCIN_02g00030</name>
</gene>
<evidence type="ECO:0000256" key="3">
    <source>
        <dbReference type="ARBA" id="ARBA00023015"/>
    </source>
</evidence>
<evidence type="ECO:0000256" key="5">
    <source>
        <dbReference type="ARBA" id="ARBA00023242"/>
    </source>
</evidence>
<dbReference type="RefSeq" id="XP_024546782.1">
    <property type="nucleotide sequence ID" value="XM_024691012.1"/>
</dbReference>
<dbReference type="GO" id="GO:0006351">
    <property type="term" value="P:DNA-templated transcription"/>
    <property type="evidence" value="ECO:0007669"/>
    <property type="project" value="InterPro"/>
</dbReference>
<dbReference type="CDD" id="cd00067">
    <property type="entry name" value="GAL4"/>
    <property type="match status" value="1"/>
</dbReference>
<organism evidence="8 9">
    <name type="scientific">Botryotinia fuckeliana (strain B05.10)</name>
    <name type="common">Noble rot fungus</name>
    <name type="synonym">Botrytis cinerea</name>
    <dbReference type="NCBI Taxonomy" id="332648"/>
    <lineage>
        <taxon>Eukaryota</taxon>
        <taxon>Fungi</taxon>
        <taxon>Dikarya</taxon>
        <taxon>Ascomycota</taxon>
        <taxon>Pezizomycotina</taxon>
        <taxon>Leotiomycetes</taxon>
        <taxon>Helotiales</taxon>
        <taxon>Sclerotiniaceae</taxon>
        <taxon>Botrytis</taxon>
    </lineage>
</organism>
<keyword evidence="9" id="KW-1185">Reference proteome</keyword>
<dbReference type="GO" id="GO:0008270">
    <property type="term" value="F:zinc ion binding"/>
    <property type="evidence" value="ECO:0007669"/>
    <property type="project" value="InterPro"/>
</dbReference>
<sequence length="813" mass="90848">MAKETHDEAAMATKSKDGGNVSDQVQNGCRESKNSEFPACQSCRKKKAKCSRQQPCTQCEQINIECVYDDKKIRPGLRTGAVESLSQRVAALESMFLGQGLLLQPLLERALSLQSPILASTDDEDKSYNSGSLVNQVDNLKAVLSNASANCSEQTQIDTDLHSQHKAKRRRVDDPLSLLSTELRVVNSQRDNLEWTELPPTDLLNDLVEIYFTNIHPWIPILHVRNFRLQMHDSMERPRLEIIFHAIVSVCVRFSTDSRFNEPELRARYAKRSRQTVILESMENFSVQNLQAMVIIAFDTIGSGRGPSAWSIIGSMTRTVEQLQLSVEDEGNYNCKEGTEFLIRRMAFLDVPETWLESEERRRVFWNVFLMDRFCSVATGWNKSLTDADVRRRLPAEGALWEAGREVQTPYFGVADQSSSARVTSHAASTTPRSVGDPEIESIGGFAYCIEATESLSLVTTFFLQHAVNVSNVQEVQMWLMRFKELDLRLIQWKLFLPPKWREASVLNADGVMDPNLTLAHITHNTSVILLHQGIAYPSPQWRSCPIRLPSDSSASTCITAASEVSTIVQNFLLHSTTLTNPQFAFCIFMSARVLHAHAKYHNVPLSSDFSVLVSSLHEIARRFSGPHATASENLASRFASRLIKGKASISGTTLGPSLDIRKTAYSNPTAPPSPNAIPEDFGNHSPDSISLAFPPLPPSFQYTKDNWSQPATNSTDDILSRNIYPGLSQPTIPAHIQAQVAFSKQALQPHTNEEAAIIPPRHSEQQNQQWMNLDPFEELSGIFNDSYPSLQRISTFAGEQKGNKSREDGKSV</sequence>
<evidence type="ECO:0000259" key="7">
    <source>
        <dbReference type="PROSITE" id="PS50048"/>
    </source>
</evidence>
<dbReference type="AlphaFoldDB" id="A0A384J7C5"/>
<keyword evidence="4" id="KW-0804">Transcription</keyword>
<dbReference type="InterPro" id="IPR007219">
    <property type="entry name" value="XnlR_reg_dom"/>
</dbReference>
<dbReference type="PANTHER" id="PTHR47338">
    <property type="entry name" value="ZN(II)2CYS6 TRANSCRIPTION FACTOR (EUROFUNG)-RELATED"/>
    <property type="match status" value="1"/>
</dbReference>
<proteinExistence type="predicted"/>
<protein>
    <recommendedName>
        <fullName evidence="7">Zn(2)-C6 fungal-type domain-containing protein</fullName>
    </recommendedName>
</protein>
<dbReference type="InterPro" id="IPR001138">
    <property type="entry name" value="Zn2Cys6_DnaBD"/>
</dbReference>
<keyword evidence="3" id="KW-0805">Transcription regulation</keyword>
<dbReference type="CDD" id="cd12148">
    <property type="entry name" value="fungal_TF_MHR"/>
    <property type="match status" value="1"/>
</dbReference>
<feature type="domain" description="Zn(2)-C6 fungal-type" evidence="7">
    <location>
        <begin position="39"/>
        <end position="68"/>
    </location>
</feature>
<evidence type="ECO:0000313" key="8">
    <source>
        <dbReference type="EMBL" id="ATZ46608.1"/>
    </source>
</evidence>
<dbReference type="VEuPathDB" id="FungiDB:Bcin02g00030"/>
<evidence type="ECO:0000313" key="9">
    <source>
        <dbReference type="Proteomes" id="UP000001798"/>
    </source>
</evidence>
<comment type="subcellular location">
    <subcellularLocation>
        <location evidence="1">Nucleus</location>
    </subcellularLocation>
</comment>
<evidence type="ECO:0000256" key="1">
    <source>
        <dbReference type="ARBA" id="ARBA00004123"/>
    </source>
</evidence>
<reference evidence="8 9" key="1">
    <citation type="journal article" date="2011" name="PLoS Genet.">
        <title>Genomic analysis of the necrotrophic fungal pathogens Sclerotinia sclerotiorum and Botrytis cinerea.</title>
        <authorList>
            <person name="Amselem J."/>
            <person name="Cuomo C.A."/>
            <person name="van Kan J.A."/>
            <person name="Viaud M."/>
            <person name="Benito E.P."/>
            <person name="Couloux A."/>
            <person name="Coutinho P.M."/>
            <person name="de Vries R.P."/>
            <person name="Dyer P.S."/>
            <person name="Fillinger S."/>
            <person name="Fournier E."/>
            <person name="Gout L."/>
            <person name="Hahn M."/>
            <person name="Kohn L."/>
            <person name="Lapalu N."/>
            <person name="Plummer K.M."/>
            <person name="Pradier J.M."/>
            <person name="Quevillon E."/>
            <person name="Sharon A."/>
            <person name="Simon A."/>
            <person name="ten Have A."/>
            <person name="Tudzynski B."/>
            <person name="Tudzynski P."/>
            <person name="Wincker P."/>
            <person name="Andrew M."/>
            <person name="Anthouard V."/>
            <person name="Beever R.E."/>
            <person name="Beffa R."/>
            <person name="Benoit I."/>
            <person name="Bouzid O."/>
            <person name="Brault B."/>
            <person name="Chen Z."/>
            <person name="Choquer M."/>
            <person name="Collemare J."/>
            <person name="Cotton P."/>
            <person name="Danchin E.G."/>
            <person name="Da Silva C."/>
            <person name="Gautier A."/>
            <person name="Giraud C."/>
            <person name="Giraud T."/>
            <person name="Gonzalez C."/>
            <person name="Grossetete S."/>
            <person name="Guldener U."/>
            <person name="Henrissat B."/>
            <person name="Howlett B.J."/>
            <person name="Kodira C."/>
            <person name="Kretschmer M."/>
            <person name="Lappartient A."/>
            <person name="Leroch M."/>
            <person name="Levis C."/>
            <person name="Mauceli E."/>
            <person name="Neuveglise C."/>
            <person name="Oeser B."/>
            <person name="Pearson M."/>
            <person name="Poulain J."/>
            <person name="Poussereau N."/>
            <person name="Quesneville H."/>
            <person name="Rascle C."/>
            <person name="Schumacher J."/>
            <person name="Segurens B."/>
            <person name="Sexton A."/>
            <person name="Silva E."/>
            <person name="Sirven C."/>
            <person name="Soanes D.M."/>
            <person name="Talbot N.J."/>
            <person name="Templeton M."/>
            <person name="Yandava C."/>
            <person name="Yarden O."/>
            <person name="Zeng Q."/>
            <person name="Rollins J.A."/>
            <person name="Lebrun M.H."/>
            <person name="Dickman M."/>
        </authorList>
    </citation>
    <scope>NUCLEOTIDE SEQUENCE [LARGE SCALE GENOMIC DNA]</scope>
    <source>
        <strain evidence="8 9">B05.10</strain>
    </source>
</reference>
<dbReference type="KEGG" id="bfu:BCIN_02g00030"/>
<dbReference type="Gene3D" id="4.10.240.10">
    <property type="entry name" value="Zn(2)-C6 fungal-type DNA-binding domain"/>
    <property type="match status" value="1"/>
</dbReference>
<dbReference type="PROSITE" id="PS00463">
    <property type="entry name" value="ZN2_CY6_FUNGAL_1"/>
    <property type="match status" value="1"/>
</dbReference>
<dbReference type="SMART" id="SM00066">
    <property type="entry name" value="GAL4"/>
    <property type="match status" value="1"/>
</dbReference>
<reference evidence="8 9" key="3">
    <citation type="journal article" date="2017" name="Mol. Plant Pathol.">
        <title>A gapless genome sequence of the fungus Botrytis cinerea.</title>
        <authorList>
            <person name="Van Kan J.A."/>
            <person name="Stassen J.H."/>
            <person name="Mosbach A."/>
            <person name="Van Der Lee T.A."/>
            <person name="Faino L."/>
            <person name="Farmer A.D."/>
            <person name="Papasotiriou D.G."/>
            <person name="Zhou S."/>
            <person name="Seidl M.F."/>
            <person name="Cottam E."/>
            <person name="Edel D."/>
            <person name="Hahn M."/>
            <person name="Schwartz D.C."/>
            <person name="Dietrich R.A."/>
            <person name="Widdison S."/>
            <person name="Scalliet G."/>
        </authorList>
    </citation>
    <scope>NUCLEOTIDE SEQUENCE [LARGE SCALE GENOMIC DNA]</scope>
    <source>
        <strain evidence="8 9">B05.10</strain>
    </source>
</reference>
<dbReference type="Proteomes" id="UP000001798">
    <property type="component" value="Chromosome 2"/>
</dbReference>
<keyword evidence="2" id="KW-0479">Metal-binding</keyword>
<dbReference type="Pfam" id="PF00172">
    <property type="entry name" value="Zn_clus"/>
    <property type="match status" value="1"/>
</dbReference>
<dbReference type="SUPFAM" id="SSF57701">
    <property type="entry name" value="Zn2/Cys6 DNA-binding domain"/>
    <property type="match status" value="1"/>
</dbReference>
<dbReference type="GO" id="GO:0005634">
    <property type="term" value="C:nucleus"/>
    <property type="evidence" value="ECO:0007669"/>
    <property type="project" value="UniProtKB-SubCell"/>
</dbReference>
<dbReference type="GO" id="GO:0003677">
    <property type="term" value="F:DNA binding"/>
    <property type="evidence" value="ECO:0007669"/>
    <property type="project" value="InterPro"/>
</dbReference>
<evidence type="ECO:0000256" key="6">
    <source>
        <dbReference type="SAM" id="MobiDB-lite"/>
    </source>
</evidence>
<feature type="region of interest" description="Disordered" evidence="6">
    <location>
        <begin position="1"/>
        <end position="33"/>
    </location>
</feature>
<dbReference type="EMBL" id="CP009806">
    <property type="protein sequence ID" value="ATZ46608.1"/>
    <property type="molecule type" value="Genomic_DNA"/>
</dbReference>
<evidence type="ECO:0000256" key="2">
    <source>
        <dbReference type="ARBA" id="ARBA00022723"/>
    </source>
</evidence>
<reference evidence="8 9" key="2">
    <citation type="journal article" date="2012" name="Eukaryot. Cell">
        <title>Genome update of Botrytis cinerea strains B05.10 and T4.</title>
        <authorList>
            <person name="Staats M."/>
            <person name="van Kan J.A."/>
        </authorList>
    </citation>
    <scope>NUCLEOTIDE SEQUENCE [LARGE SCALE GENOMIC DNA]</scope>
    <source>
        <strain evidence="8 9">B05.10</strain>
    </source>
</reference>
<dbReference type="GeneID" id="5436397"/>
<keyword evidence="5" id="KW-0539">Nucleus</keyword>
<feature type="compositionally biased region" description="Basic and acidic residues" evidence="6">
    <location>
        <begin position="1"/>
        <end position="17"/>
    </location>
</feature>
<name>A0A384J7C5_BOTFB</name>
<dbReference type="PANTHER" id="PTHR47338:SF23">
    <property type="entry name" value="ZN(II)2CYS6 TRANSCRIPTION FACTOR (EUROFUNG)"/>
    <property type="match status" value="1"/>
</dbReference>
<dbReference type="Pfam" id="PF04082">
    <property type="entry name" value="Fungal_trans"/>
    <property type="match status" value="1"/>
</dbReference>
<evidence type="ECO:0000256" key="4">
    <source>
        <dbReference type="ARBA" id="ARBA00023163"/>
    </source>
</evidence>
<dbReference type="SMART" id="SM00906">
    <property type="entry name" value="Fungal_trans"/>
    <property type="match status" value="1"/>
</dbReference>
<dbReference type="PROSITE" id="PS50048">
    <property type="entry name" value="ZN2_CY6_FUNGAL_2"/>
    <property type="match status" value="1"/>
</dbReference>
<dbReference type="OrthoDB" id="4456959at2759"/>
<dbReference type="InterPro" id="IPR036864">
    <property type="entry name" value="Zn2-C6_fun-type_DNA-bd_sf"/>
</dbReference>
<dbReference type="InterPro" id="IPR050815">
    <property type="entry name" value="TF_fung"/>
</dbReference>
<accession>A0A384J7C5</accession>
<dbReference type="GO" id="GO:0000981">
    <property type="term" value="F:DNA-binding transcription factor activity, RNA polymerase II-specific"/>
    <property type="evidence" value="ECO:0007669"/>
    <property type="project" value="InterPro"/>
</dbReference>